<proteinExistence type="predicted"/>
<comment type="caution">
    <text evidence="2">The sequence shown here is derived from an EMBL/GenBank/DDBJ whole genome shotgun (WGS) entry which is preliminary data.</text>
</comment>
<keyword evidence="3" id="KW-1185">Reference proteome</keyword>
<feature type="transmembrane region" description="Helical" evidence="1">
    <location>
        <begin position="97"/>
        <end position="116"/>
    </location>
</feature>
<evidence type="ECO:0000313" key="2">
    <source>
        <dbReference type="EMBL" id="MET3615979.1"/>
    </source>
</evidence>
<dbReference type="EMBL" id="JBEPMB010000010">
    <property type="protein sequence ID" value="MET3615979.1"/>
    <property type="molecule type" value="Genomic_DNA"/>
</dbReference>
<keyword evidence="1" id="KW-0472">Membrane</keyword>
<reference evidence="2 3" key="1">
    <citation type="submission" date="2024-06" db="EMBL/GenBank/DDBJ databases">
        <title>Genomic Encyclopedia of Type Strains, Phase IV (KMG-IV): sequencing the most valuable type-strain genomes for metagenomic binning, comparative biology and taxonomic classification.</title>
        <authorList>
            <person name="Goeker M."/>
        </authorList>
    </citation>
    <scope>NUCLEOTIDE SEQUENCE [LARGE SCALE GENOMIC DNA]</scope>
    <source>
        <strain evidence="2 3">DSM 29780</strain>
    </source>
</reference>
<keyword evidence="1" id="KW-0812">Transmembrane</keyword>
<evidence type="ECO:0000256" key="1">
    <source>
        <dbReference type="SAM" id="Phobius"/>
    </source>
</evidence>
<evidence type="ECO:0000313" key="3">
    <source>
        <dbReference type="Proteomes" id="UP001549047"/>
    </source>
</evidence>
<feature type="transmembrane region" description="Helical" evidence="1">
    <location>
        <begin position="47"/>
        <end position="70"/>
    </location>
</feature>
<feature type="transmembrane region" description="Helical" evidence="1">
    <location>
        <begin position="223"/>
        <end position="241"/>
    </location>
</feature>
<feature type="transmembrane region" description="Helical" evidence="1">
    <location>
        <begin position="128"/>
        <end position="150"/>
    </location>
</feature>
<accession>A0ABV2J856</accession>
<keyword evidence="1" id="KW-1133">Transmembrane helix</keyword>
<dbReference type="RefSeq" id="WP_354558435.1">
    <property type="nucleotide sequence ID" value="NZ_JBEPMB010000010.1"/>
</dbReference>
<name>A0ABV2J856_9HYPH</name>
<sequence length="242" mass="26884">MSTSETTNQNHHHHLLHTQAADFWMARSAIFVIAMLQLLLVNDFALWSRWLGPAVELLLLVPLSVATAWAQHKARRATTDEHFRLVARGRRMIRRTALGLTILVTLLNFVALYFLLKALLTGHAGPAQTLLIDAMNIWCTNIIAFALWFWSIDRGGPASRGLTSKQHVDFLFPQMSMADPAYRSWVPGFIDYLFVAFTNATAFSPTDTMPLSARAKLLSMAEAAVSLLTLALVAARAVNILA</sequence>
<gene>
    <name evidence="2" type="ORF">ABID16_004326</name>
</gene>
<protein>
    <recommendedName>
        <fullName evidence="4">DUF1345 domain-containing protein</fullName>
    </recommendedName>
</protein>
<feature type="transmembrane region" description="Helical" evidence="1">
    <location>
        <begin position="21"/>
        <end position="41"/>
    </location>
</feature>
<feature type="transmembrane region" description="Helical" evidence="1">
    <location>
        <begin position="185"/>
        <end position="203"/>
    </location>
</feature>
<evidence type="ECO:0008006" key="4">
    <source>
        <dbReference type="Google" id="ProtNLM"/>
    </source>
</evidence>
<dbReference type="Proteomes" id="UP001549047">
    <property type="component" value="Unassembled WGS sequence"/>
</dbReference>
<organism evidence="2 3">
    <name type="scientific">Rhizobium aquaticum</name>
    <dbReference type="NCBI Taxonomy" id="1549636"/>
    <lineage>
        <taxon>Bacteria</taxon>
        <taxon>Pseudomonadati</taxon>
        <taxon>Pseudomonadota</taxon>
        <taxon>Alphaproteobacteria</taxon>
        <taxon>Hyphomicrobiales</taxon>
        <taxon>Rhizobiaceae</taxon>
        <taxon>Rhizobium/Agrobacterium group</taxon>
        <taxon>Rhizobium</taxon>
    </lineage>
</organism>